<dbReference type="Proteomes" id="UP000255102">
    <property type="component" value="Unassembled WGS sequence"/>
</dbReference>
<dbReference type="RefSeq" id="WP_063515028.1">
    <property type="nucleotide sequence ID" value="NZ_CP011158.1"/>
</dbReference>
<protein>
    <submittedName>
        <fullName evidence="5">Uncharacterized metallophosphoesterase Cj0846</fullName>
        <ecNumber evidence="5">3.1.-.-</ecNumber>
    </submittedName>
</protein>
<name>A0A378PMK0_9GAMM</name>
<dbReference type="PANTHER" id="PTHR31302:SF31">
    <property type="entry name" value="PHOSPHODIESTERASE YAEI"/>
    <property type="match status" value="1"/>
</dbReference>
<keyword evidence="2 5" id="KW-0378">Hydrolase</keyword>
<organism evidence="5 7">
    <name type="scientific">Moraxella ovis</name>
    <dbReference type="NCBI Taxonomy" id="29433"/>
    <lineage>
        <taxon>Bacteria</taxon>
        <taxon>Pseudomonadati</taxon>
        <taxon>Pseudomonadota</taxon>
        <taxon>Gammaproteobacteria</taxon>
        <taxon>Moraxellales</taxon>
        <taxon>Moraxellaceae</taxon>
        <taxon>Moraxella</taxon>
    </lineage>
</organism>
<dbReference type="EC" id="3.1.-.-" evidence="5"/>
<reference evidence="4 6" key="1">
    <citation type="submission" date="2015-04" db="EMBL/GenBank/DDBJ databases">
        <authorList>
            <person name="Calcutt M.J."/>
            <person name="Foecking M.F."/>
        </authorList>
    </citation>
    <scope>NUCLEOTIDE SEQUENCE [LARGE SCALE GENOMIC DNA]</scope>
    <source>
        <strain evidence="4 6">199/55</strain>
    </source>
</reference>
<evidence type="ECO:0000313" key="7">
    <source>
        <dbReference type="Proteomes" id="UP000255102"/>
    </source>
</evidence>
<evidence type="ECO:0000256" key="2">
    <source>
        <dbReference type="ARBA" id="ARBA00022801"/>
    </source>
</evidence>
<gene>
    <name evidence="4" type="ORF">MOVS_08215</name>
    <name evidence="5" type="ORF">NCTC11227_01717</name>
</gene>
<evidence type="ECO:0000259" key="3">
    <source>
        <dbReference type="Pfam" id="PF00149"/>
    </source>
</evidence>
<dbReference type="GO" id="GO:0016020">
    <property type="term" value="C:membrane"/>
    <property type="evidence" value="ECO:0007669"/>
    <property type="project" value="GOC"/>
</dbReference>
<evidence type="ECO:0000313" key="4">
    <source>
        <dbReference type="EMBL" id="ANB92517.1"/>
    </source>
</evidence>
<dbReference type="Proteomes" id="UP000076765">
    <property type="component" value="Chromosome"/>
</dbReference>
<dbReference type="Pfam" id="PF00149">
    <property type="entry name" value="Metallophos"/>
    <property type="match status" value="1"/>
</dbReference>
<sequence>MFFLSRQKTLTVAFVLVAVAVLMLVAIDDRLTTQEYTASHATTDRAITVAIITDLHSCFYGDEQHELMKPLKDRRPDVILLGGDIYDDELPQTHADVLLRQLTDITPHVYYVNGNHELYLPADEYTKIENKITSYGIKILHGDTATIPIDGKDSKLRVYGVSDPVFMTKFREDLRTVGELARPDDINILLTHRPEYIDEYLTYPFDFVVSGHAHGGQWRIPYVLNGLFAPNQGLLPKYAGGDYHFVNPVSHSQHTQFIVSRGLAKESTRFIPRVFNRPELVFLTIPSS</sequence>
<keyword evidence="6" id="KW-1185">Reference proteome</keyword>
<proteinExistence type="predicted"/>
<reference evidence="5 7" key="2">
    <citation type="submission" date="2018-06" db="EMBL/GenBank/DDBJ databases">
        <authorList>
            <consortium name="Pathogen Informatics"/>
            <person name="Doyle S."/>
        </authorList>
    </citation>
    <scope>NUCLEOTIDE SEQUENCE [LARGE SCALE GENOMIC DNA]</scope>
    <source>
        <strain evidence="5 7">NCTC11227</strain>
    </source>
</reference>
<evidence type="ECO:0000313" key="6">
    <source>
        <dbReference type="Proteomes" id="UP000076765"/>
    </source>
</evidence>
<accession>A0A378PMK0</accession>
<dbReference type="GO" id="GO:0046872">
    <property type="term" value="F:metal ion binding"/>
    <property type="evidence" value="ECO:0007669"/>
    <property type="project" value="UniProtKB-KW"/>
</dbReference>
<evidence type="ECO:0000313" key="5">
    <source>
        <dbReference type="EMBL" id="STY87698.1"/>
    </source>
</evidence>
<dbReference type="PANTHER" id="PTHR31302">
    <property type="entry name" value="TRANSMEMBRANE PROTEIN WITH METALLOPHOSPHOESTERASE DOMAIN-RELATED"/>
    <property type="match status" value="1"/>
</dbReference>
<dbReference type="SUPFAM" id="SSF56300">
    <property type="entry name" value="Metallo-dependent phosphatases"/>
    <property type="match status" value="1"/>
</dbReference>
<dbReference type="InterPro" id="IPR051158">
    <property type="entry name" value="Metallophosphoesterase_sf"/>
</dbReference>
<dbReference type="GO" id="GO:0009245">
    <property type="term" value="P:lipid A biosynthetic process"/>
    <property type="evidence" value="ECO:0007669"/>
    <property type="project" value="TreeGrafter"/>
</dbReference>
<dbReference type="GO" id="GO:0008758">
    <property type="term" value="F:UDP-2,3-diacylglucosamine hydrolase activity"/>
    <property type="evidence" value="ECO:0007669"/>
    <property type="project" value="TreeGrafter"/>
</dbReference>
<dbReference type="STRING" id="29433.MOVS_08215"/>
<dbReference type="InterPro" id="IPR029052">
    <property type="entry name" value="Metallo-depent_PP-like"/>
</dbReference>
<evidence type="ECO:0000256" key="1">
    <source>
        <dbReference type="ARBA" id="ARBA00022723"/>
    </source>
</evidence>
<dbReference type="AlphaFoldDB" id="A0A378PMK0"/>
<dbReference type="KEGG" id="moi:MOVS_08215"/>
<keyword evidence="1" id="KW-0479">Metal-binding</keyword>
<dbReference type="EMBL" id="UGPW01000001">
    <property type="protein sequence ID" value="STY87698.1"/>
    <property type="molecule type" value="Genomic_DNA"/>
</dbReference>
<dbReference type="InterPro" id="IPR004843">
    <property type="entry name" value="Calcineurin-like_PHP"/>
</dbReference>
<dbReference type="Gene3D" id="3.60.21.10">
    <property type="match status" value="1"/>
</dbReference>
<feature type="domain" description="Calcineurin-like phosphoesterase" evidence="3">
    <location>
        <begin position="48"/>
        <end position="215"/>
    </location>
</feature>
<dbReference type="EMBL" id="CP011158">
    <property type="protein sequence ID" value="ANB92517.1"/>
    <property type="molecule type" value="Genomic_DNA"/>
</dbReference>